<keyword evidence="2" id="KW-1185">Reference proteome</keyword>
<dbReference type="EMBL" id="JASBWT010000002">
    <property type="protein sequence ID" value="KAJ9107718.1"/>
    <property type="molecule type" value="Genomic_DNA"/>
</dbReference>
<gene>
    <name evidence="1" type="ORF">QFC21_001178</name>
</gene>
<name>A0ACC2W8H4_9TREE</name>
<comment type="caution">
    <text evidence="1">The sequence shown here is derived from an EMBL/GenBank/DDBJ whole genome shotgun (WGS) entry which is preliminary data.</text>
</comment>
<accession>A0ACC2W8H4</accession>
<dbReference type="Proteomes" id="UP001227268">
    <property type="component" value="Unassembled WGS sequence"/>
</dbReference>
<proteinExistence type="predicted"/>
<reference evidence="1" key="1">
    <citation type="submission" date="2023-04" db="EMBL/GenBank/DDBJ databases">
        <title>Draft Genome sequencing of Naganishia species isolated from polar environments using Oxford Nanopore Technology.</title>
        <authorList>
            <person name="Leo P."/>
            <person name="Venkateswaran K."/>
        </authorList>
    </citation>
    <scope>NUCLEOTIDE SEQUENCE</scope>
    <source>
        <strain evidence="1">MNA-CCFEE 5423</strain>
    </source>
</reference>
<evidence type="ECO:0000313" key="1">
    <source>
        <dbReference type="EMBL" id="KAJ9107718.1"/>
    </source>
</evidence>
<sequence>MCPCLLPRCAARAATTSTSRSFHAASITLRDPPQFKSSSRGRPDRPNFRQERPTYAERTVERESKPVSIAGRQERTTSRRLIDERETEPSRPSKNENTFSVMEYLQQQQTSKSRNPLAKDQSKDQVPRYPFHEYSIHPGLKEGIASYFSTLESLPLPAPIQALVLQHTVGSAQKPLNVRPGQAEQPKQLLLGSSTGSGKTLAYLLPLLHFLKKTDLGARSSNEDSSDAQQLIPRALVICPTHELTRQLTGVAKAFSHGIKLSVRGMSSTSSGLTRFGNVDVLFGTGRGIAKGLENGWISKQQVEWIVVDEADVLFGPQFEEETQSIVDIITKEREEASLPAPSMILSTATVPPSLIAHTKTYMPEIQKIMSPTLHKLPSKLKTSFVPWSGSGNKLADVAHEVKRMFAADAAERRMAEDTQGKKLTKAKMLIFCNAPHKVQALQKVLADKGVPSHAINGDADERIRGSNGVLDEFLLKPGQAESASKASVAASEDHTKSPRVLITTSLLSRGLDFAPSVKHVLLIDEPRDILDFMHRAGRTGRAGQQGTVTIFGSGATSKYGRAAAQAEGLKRWKSGTKLGNDLKQITRGKAFA</sequence>
<evidence type="ECO:0000313" key="2">
    <source>
        <dbReference type="Proteomes" id="UP001227268"/>
    </source>
</evidence>
<organism evidence="1 2">
    <name type="scientific">Naganishia friedmannii</name>
    <dbReference type="NCBI Taxonomy" id="89922"/>
    <lineage>
        <taxon>Eukaryota</taxon>
        <taxon>Fungi</taxon>
        <taxon>Dikarya</taxon>
        <taxon>Basidiomycota</taxon>
        <taxon>Agaricomycotina</taxon>
        <taxon>Tremellomycetes</taxon>
        <taxon>Filobasidiales</taxon>
        <taxon>Filobasidiaceae</taxon>
        <taxon>Naganishia</taxon>
    </lineage>
</organism>
<protein>
    <submittedName>
        <fullName evidence="1">Uncharacterized protein</fullName>
    </submittedName>
</protein>